<evidence type="ECO:0000256" key="5">
    <source>
        <dbReference type="ARBA" id="ARBA00022692"/>
    </source>
</evidence>
<evidence type="ECO:0000256" key="11">
    <source>
        <dbReference type="SAM" id="Phobius"/>
    </source>
</evidence>
<keyword evidence="7 11" id="KW-1133">Transmembrane helix</keyword>
<name>A0ABM1YEX6_AEDAL</name>
<evidence type="ECO:0000256" key="6">
    <source>
        <dbReference type="ARBA" id="ARBA00022824"/>
    </source>
</evidence>
<dbReference type="Proteomes" id="UP000069940">
    <property type="component" value="Unassembled WGS sequence"/>
</dbReference>
<evidence type="ECO:0000256" key="3">
    <source>
        <dbReference type="ARBA" id="ARBA00005316"/>
    </source>
</evidence>
<reference evidence="12" key="2">
    <citation type="submission" date="2025-05" db="UniProtKB">
        <authorList>
            <consortium name="EnsemblMetazoa"/>
        </authorList>
    </citation>
    <scope>IDENTIFICATION</scope>
    <source>
        <strain evidence="12">Foshan</strain>
    </source>
</reference>
<protein>
    <recommendedName>
        <fullName evidence="14">Gpi transamidase complex</fullName>
    </recommendedName>
</protein>
<keyword evidence="9" id="KW-0325">Glycoprotein</keyword>
<evidence type="ECO:0000256" key="7">
    <source>
        <dbReference type="ARBA" id="ARBA00022989"/>
    </source>
</evidence>
<feature type="transmembrane region" description="Helical" evidence="11">
    <location>
        <begin position="41"/>
        <end position="62"/>
    </location>
</feature>
<keyword evidence="8 11" id="KW-0472">Membrane</keyword>
<accession>A0ABM1YEX6</accession>
<dbReference type="GeneID" id="109408290"/>
<dbReference type="Pfam" id="PF10510">
    <property type="entry name" value="PIG-S"/>
    <property type="match status" value="1"/>
</dbReference>
<dbReference type="InterPro" id="IPR019540">
    <property type="entry name" value="PtdIno-glycan_biosynth_class_S"/>
</dbReference>
<keyword evidence="6" id="KW-0256">Endoplasmic reticulum</keyword>
<organism evidence="12 13">
    <name type="scientific">Aedes albopictus</name>
    <name type="common">Asian tiger mosquito</name>
    <name type="synonym">Stegomyia albopicta</name>
    <dbReference type="NCBI Taxonomy" id="7160"/>
    <lineage>
        <taxon>Eukaryota</taxon>
        <taxon>Metazoa</taxon>
        <taxon>Ecdysozoa</taxon>
        <taxon>Arthropoda</taxon>
        <taxon>Hexapoda</taxon>
        <taxon>Insecta</taxon>
        <taxon>Pterygota</taxon>
        <taxon>Neoptera</taxon>
        <taxon>Endopterygota</taxon>
        <taxon>Diptera</taxon>
        <taxon>Nematocera</taxon>
        <taxon>Culicoidea</taxon>
        <taxon>Culicidae</taxon>
        <taxon>Culicinae</taxon>
        <taxon>Aedini</taxon>
        <taxon>Aedes</taxon>
        <taxon>Stegomyia</taxon>
    </lineage>
</organism>
<evidence type="ECO:0000256" key="4">
    <source>
        <dbReference type="ARBA" id="ARBA00022502"/>
    </source>
</evidence>
<dbReference type="PANTHER" id="PTHR21072:SF13">
    <property type="entry name" value="GPI TRANSAMIDASE COMPONENT PIG-S"/>
    <property type="match status" value="1"/>
</dbReference>
<keyword evidence="4" id="KW-0337">GPI-anchor biosynthesis</keyword>
<keyword evidence="5 11" id="KW-0812">Transmembrane</keyword>
<keyword evidence="13" id="KW-1185">Reference proteome</keyword>
<evidence type="ECO:0008006" key="14">
    <source>
        <dbReference type="Google" id="ProtNLM"/>
    </source>
</evidence>
<comment type="pathway">
    <text evidence="2">Glycolipid biosynthesis; glycosylphosphatidylinositol-anchor biosynthesis.</text>
</comment>
<sequence length="568" mass="64406">MDETKSAEMNPDQQQAELRNPPVDSISSTKTITTDSADDTIHFYATLAFIVVIIVIGVPMWWRTTEVYRVPLPYSEIESLDDAPIKATIRMGLFVKSKERRDVLLFELRKKFENNFVFNLQLENFSLDPALVEAAKTPAALEAAVLKRHPLGLGEFALIEWNKLEDDVLVTSERSAFISESATSLKIYQVLSSWILQEYKLKAILGSRDLQTSQHRQLRLNTAPMQPHYEILISVLNPRPDVQKIHWNARAAAENYIAPFLDGLSMIANFTVKTQWVYQVEIQNPQKQIPDESRLKRHYAIQEDALPHVITAFEKKLGNQISNDPAIHLVVYVPPCGLAPLRIYRKDGSRASDNNVEAFTSAKWGGIVLANPSEDAIARCLEGTGTTEFHLSSQDVMPVLLYQLRKIFDLENNIPLLDCSITPFTSIEPRIWELDNFIRSNTIYRIHSATLTLQSLIQLLGGIDYIVIDDQVGASIKDAHERIILAKRLLLGNRLAEAAAEAKQAYVSAERAFFDPSMLALLYFPSEQKYAIYIPLFLPIMIPVIFSFNSISKFLKKRFGKQDKQKTE</sequence>
<evidence type="ECO:0000313" key="13">
    <source>
        <dbReference type="Proteomes" id="UP000069940"/>
    </source>
</evidence>
<evidence type="ECO:0000256" key="1">
    <source>
        <dbReference type="ARBA" id="ARBA00004477"/>
    </source>
</evidence>
<reference evidence="13" key="1">
    <citation type="journal article" date="2015" name="Proc. Natl. Acad. Sci. U.S.A.">
        <title>Genome sequence of the Asian Tiger mosquito, Aedes albopictus, reveals insights into its biology, genetics, and evolution.</title>
        <authorList>
            <person name="Chen X.G."/>
            <person name="Jiang X."/>
            <person name="Gu J."/>
            <person name="Xu M."/>
            <person name="Wu Y."/>
            <person name="Deng Y."/>
            <person name="Zhang C."/>
            <person name="Bonizzoni M."/>
            <person name="Dermauw W."/>
            <person name="Vontas J."/>
            <person name="Armbruster P."/>
            <person name="Huang X."/>
            <person name="Yang Y."/>
            <person name="Zhang H."/>
            <person name="He W."/>
            <person name="Peng H."/>
            <person name="Liu Y."/>
            <person name="Wu K."/>
            <person name="Chen J."/>
            <person name="Lirakis M."/>
            <person name="Topalis P."/>
            <person name="Van Leeuwen T."/>
            <person name="Hall A.B."/>
            <person name="Jiang X."/>
            <person name="Thorpe C."/>
            <person name="Mueller R.L."/>
            <person name="Sun C."/>
            <person name="Waterhouse R.M."/>
            <person name="Yan G."/>
            <person name="Tu Z.J."/>
            <person name="Fang X."/>
            <person name="James A.A."/>
        </authorList>
    </citation>
    <scope>NUCLEOTIDE SEQUENCE [LARGE SCALE GENOMIC DNA]</scope>
    <source>
        <strain evidence="13">Foshan</strain>
    </source>
</reference>
<comment type="similarity">
    <text evidence="3">Belongs to the PIGS family.</text>
</comment>
<dbReference type="PANTHER" id="PTHR21072">
    <property type="entry name" value="GPI TRANSAMIDASE COMPONENT PIG-S"/>
    <property type="match status" value="1"/>
</dbReference>
<feature type="region of interest" description="Disordered" evidence="10">
    <location>
        <begin position="1"/>
        <end position="31"/>
    </location>
</feature>
<evidence type="ECO:0000256" key="2">
    <source>
        <dbReference type="ARBA" id="ARBA00004687"/>
    </source>
</evidence>
<evidence type="ECO:0000256" key="9">
    <source>
        <dbReference type="ARBA" id="ARBA00023180"/>
    </source>
</evidence>
<evidence type="ECO:0000256" key="8">
    <source>
        <dbReference type="ARBA" id="ARBA00023136"/>
    </source>
</evidence>
<evidence type="ECO:0000313" key="12">
    <source>
        <dbReference type="EnsemblMetazoa" id="AALFPA23_008550.P11554"/>
    </source>
</evidence>
<comment type="subcellular location">
    <subcellularLocation>
        <location evidence="1">Endoplasmic reticulum membrane</location>
        <topology evidence="1">Multi-pass membrane protein</topology>
    </subcellularLocation>
</comment>
<dbReference type="RefSeq" id="XP_019537101.3">
    <property type="nucleotide sequence ID" value="XM_019681556.3"/>
</dbReference>
<evidence type="ECO:0000256" key="10">
    <source>
        <dbReference type="SAM" id="MobiDB-lite"/>
    </source>
</evidence>
<feature type="transmembrane region" description="Helical" evidence="11">
    <location>
        <begin position="530"/>
        <end position="551"/>
    </location>
</feature>
<dbReference type="EnsemblMetazoa" id="AALFPA23_008550.R11554">
    <property type="protein sequence ID" value="AALFPA23_008550.P11554"/>
    <property type="gene ID" value="AALFPA23_008550"/>
</dbReference>
<proteinExistence type="inferred from homology"/>